<name>A0A5E4D5X9_MARMO</name>
<keyword evidence="3" id="KW-1185">Reference proteome</keyword>
<dbReference type="Proteomes" id="UP000335636">
    <property type="component" value="Unassembled WGS sequence"/>
</dbReference>
<reference evidence="2 3" key="1">
    <citation type="submission" date="2019-04" db="EMBL/GenBank/DDBJ databases">
        <authorList>
            <person name="Alioto T."/>
            <person name="Alioto T."/>
        </authorList>
    </citation>
    <scope>NUCLEOTIDE SEQUENCE [LARGE SCALE GENOMIC DNA]</scope>
</reference>
<organism evidence="2 3">
    <name type="scientific">Marmota monax</name>
    <name type="common">Woodchuck</name>
    <dbReference type="NCBI Taxonomy" id="9995"/>
    <lineage>
        <taxon>Eukaryota</taxon>
        <taxon>Metazoa</taxon>
        <taxon>Chordata</taxon>
        <taxon>Craniata</taxon>
        <taxon>Vertebrata</taxon>
        <taxon>Euteleostomi</taxon>
        <taxon>Mammalia</taxon>
        <taxon>Eutheria</taxon>
        <taxon>Euarchontoglires</taxon>
        <taxon>Glires</taxon>
        <taxon>Rodentia</taxon>
        <taxon>Sciuromorpha</taxon>
        <taxon>Sciuridae</taxon>
        <taxon>Xerinae</taxon>
        <taxon>Marmotini</taxon>
        <taxon>Marmota</taxon>
    </lineage>
</organism>
<protein>
    <submittedName>
        <fullName evidence="2">Uncharacterized protein</fullName>
    </submittedName>
</protein>
<evidence type="ECO:0000313" key="2">
    <source>
        <dbReference type="EMBL" id="VTJ89647.1"/>
    </source>
</evidence>
<gene>
    <name evidence="1" type="ORF">GHT09_009818</name>
    <name evidence="2" type="ORF">MONAX_5E038005</name>
</gene>
<dbReference type="AlphaFoldDB" id="A0A5E4D5X9"/>
<dbReference type="EMBL" id="CABDUW010003702">
    <property type="protein sequence ID" value="VTJ89647.1"/>
    <property type="molecule type" value="Genomic_DNA"/>
</dbReference>
<dbReference type="Proteomes" id="UP000662637">
    <property type="component" value="Unassembled WGS sequence"/>
</dbReference>
<evidence type="ECO:0000313" key="1">
    <source>
        <dbReference type="EMBL" id="KAF7463294.1"/>
    </source>
</evidence>
<proteinExistence type="predicted"/>
<reference evidence="1" key="2">
    <citation type="submission" date="2020-08" db="EMBL/GenBank/DDBJ databases">
        <authorList>
            <person name="Shumante A."/>
            <person name="Zimin A.V."/>
            <person name="Puiu D."/>
            <person name="Salzberg S.L."/>
        </authorList>
    </citation>
    <scope>NUCLEOTIDE SEQUENCE</scope>
    <source>
        <strain evidence="1">WC2-LM</strain>
        <tissue evidence="1">Liver</tissue>
    </source>
</reference>
<sequence>MKVIWAAQGRELAVSARAGRSSEVECWAWCAGSPGSHPGTARSTNKNITALICRGVELEPRVRSEVVWWEKVAAVTSPKENRRPSEVRSWAGASLQGKTRLKGGAELREVAGQGTTLGRQTCAVEIAVPRAGLGRAGMEQALVEGLRRVAVGALWGQWQLGPAGT</sequence>
<accession>A0A5E4D5X9</accession>
<evidence type="ECO:0000313" key="3">
    <source>
        <dbReference type="Proteomes" id="UP000335636"/>
    </source>
</evidence>
<dbReference type="EMBL" id="WJEC01008215">
    <property type="protein sequence ID" value="KAF7463294.1"/>
    <property type="molecule type" value="Genomic_DNA"/>
</dbReference>